<protein>
    <submittedName>
        <fullName evidence="1">Uncharacterized protein</fullName>
    </submittedName>
</protein>
<evidence type="ECO:0000313" key="2">
    <source>
        <dbReference type="Proteomes" id="UP000255163"/>
    </source>
</evidence>
<proteinExistence type="predicted"/>
<dbReference type="EMBL" id="UFYI01000007">
    <property type="protein sequence ID" value="STD26570.1"/>
    <property type="molecule type" value="Genomic_DNA"/>
</dbReference>
<dbReference type="Proteomes" id="UP000255163">
    <property type="component" value="Unassembled WGS sequence"/>
</dbReference>
<name>A0A376FKP7_ENTAS</name>
<evidence type="ECO:0000313" key="1">
    <source>
        <dbReference type="EMBL" id="STD26570.1"/>
    </source>
</evidence>
<sequence length="108" mass="12635">MFYVFQADPLKNDHSRWGIVKVICRQPQSPFESSKLIQPSSTVKSNFARRGIYMKKSIKRGSGHANHRSREAVTLALKGRYCYTLTRFTFYAERSVRLRLRSLQVYSE</sequence>
<dbReference type="AlphaFoldDB" id="A0A376FKP7"/>
<gene>
    <name evidence="1" type="ORF">NCTC12123_05657</name>
</gene>
<accession>A0A376FKP7</accession>
<organism evidence="1 2">
    <name type="scientific">Enterobacter asburiae</name>
    <dbReference type="NCBI Taxonomy" id="61645"/>
    <lineage>
        <taxon>Bacteria</taxon>
        <taxon>Pseudomonadati</taxon>
        <taxon>Pseudomonadota</taxon>
        <taxon>Gammaproteobacteria</taxon>
        <taxon>Enterobacterales</taxon>
        <taxon>Enterobacteriaceae</taxon>
        <taxon>Enterobacter</taxon>
        <taxon>Enterobacter cloacae complex</taxon>
    </lineage>
</organism>
<reference evidence="1 2" key="1">
    <citation type="submission" date="2018-06" db="EMBL/GenBank/DDBJ databases">
        <authorList>
            <consortium name="Pathogen Informatics"/>
            <person name="Doyle S."/>
        </authorList>
    </citation>
    <scope>NUCLEOTIDE SEQUENCE [LARGE SCALE GENOMIC DNA]</scope>
    <source>
        <strain evidence="1 2">NCTC12123</strain>
    </source>
</reference>